<protein>
    <submittedName>
        <fullName evidence="1">Uncharacterized protein</fullName>
    </submittedName>
</protein>
<accession>A0ACC0DGI8</accession>
<proteinExistence type="predicted"/>
<dbReference type="EMBL" id="MU394285">
    <property type="protein sequence ID" value="KAI6091837.1"/>
    <property type="molecule type" value="Genomic_DNA"/>
</dbReference>
<evidence type="ECO:0000313" key="1">
    <source>
        <dbReference type="EMBL" id="KAI6091837.1"/>
    </source>
</evidence>
<organism evidence="1 2">
    <name type="scientific">Hypoxylon rubiginosum</name>
    <dbReference type="NCBI Taxonomy" id="110542"/>
    <lineage>
        <taxon>Eukaryota</taxon>
        <taxon>Fungi</taxon>
        <taxon>Dikarya</taxon>
        <taxon>Ascomycota</taxon>
        <taxon>Pezizomycotina</taxon>
        <taxon>Sordariomycetes</taxon>
        <taxon>Xylariomycetidae</taxon>
        <taxon>Xylariales</taxon>
        <taxon>Hypoxylaceae</taxon>
        <taxon>Hypoxylon</taxon>
    </lineage>
</organism>
<comment type="caution">
    <text evidence="1">The sequence shown here is derived from an EMBL/GenBank/DDBJ whole genome shotgun (WGS) entry which is preliminary data.</text>
</comment>
<dbReference type="Proteomes" id="UP001497680">
    <property type="component" value="Unassembled WGS sequence"/>
</dbReference>
<name>A0ACC0DGI8_9PEZI</name>
<reference evidence="1 2" key="1">
    <citation type="journal article" date="2022" name="New Phytol.">
        <title>Ecological generalism drives hyperdiversity of secondary metabolite gene clusters in xylarialean endophytes.</title>
        <authorList>
            <person name="Franco M.E.E."/>
            <person name="Wisecaver J.H."/>
            <person name="Arnold A.E."/>
            <person name="Ju Y.M."/>
            <person name="Slot J.C."/>
            <person name="Ahrendt S."/>
            <person name="Moore L.P."/>
            <person name="Eastman K.E."/>
            <person name="Scott K."/>
            <person name="Konkel Z."/>
            <person name="Mondo S.J."/>
            <person name="Kuo A."/>
            <person name="Hayes R.D."/>
            <person name="Haridas S."/>
            <person name="Andreopoulos B."/>
            <person name="Riley R."/>
            <person name="LaButti K."/>
            <person name="Pangilinan J."/>
            <person name="Lipzen A."/>
            <person name="Amirebrahimi M."/>
            <person name="Yan J."/>
            <person name="Adam C."/>
            <person name="Keymanesh K."/>
            <person name="Ng V."/>
            <person name="Louie K."/>
            <person name="Northen T."/>
            <person name="Drula E."/>
            <person name="Henrissat B."/>
            <person name="Hsieh H.M."/>
            <person name="Youens-Clark K."/>
            <person name="Lutzoni F."/>
            <person name="Miadlikowska J."/>
            <person name="Eastwood D.C."/>
            <person name="Hamelin R.C."/>
            <person name="Grigoriev I.V."/>
            <person name="U'Ren J.M."/>
        </authorList>
    </citation>
    <scope>NUCLEOTIDE SEQUENCE [LARGE SCALE GENOMIC DNA]</scope>
    <source>
        <strain evidence="1 2">ER1909</strain>
    </source>
</reference>
<sequence length="349" mass="38200">MAVRYLPTTAITSMVMNDTIYAYAQVYEGDLCEVAGHTKTENGKSTYVHDKRNFAFAVTRVEGDTVVSNAPKLLTPLAAAPFNPSKNNRKNTRYLFYLNDKNILCDALNDGTGWKAGKLALSNVVCAHYSKLASITVCNNWYNFICVYYQAPTEDAAIKMISLSGYTGNWADGSPDLKDPPLFGTSLAAVQSRPGISVLTSADKDGIQQPVYYLQMDNLCLGHAQGTSDPVVMSGLELDGRSLVFSPHTSLTAVDDGSKLYIIYKSNNNSIKMIEIVDHRPNPPEKFKSIDTTPMSAIAACLSPDKKVVLFYQSLDTTTKQVHLFGCTLYKAAVNSTEWVQSTPVKLGQ</sequence>
<evidence type="ECO:0000313" key="2">
    <source>
        <dbReference type="Proteomes" id="UP001497680"/>
    </source>
</evidence>
<keyword evidence="2" id="KW-1185">Reference proteome</keyword>
<gene>
    <name evidence="1" type="ORF">F4821DRAFT_225697</name>
</gene>